<dbReference type="CDD" id="cd02440">
    <property type="entry name" value="AdoMet_MTases"/>
    <property type="match status" value="1"/>
</dbReference>
<dbReference type="InterPro" id="IPR029063">
    <property type="entry name" value="SAM-dependent_MTases_sf"/>
</dbReference>
<name>A0ABR0KI19_9EURO</name>
<dbReference type="Gene3D" id="3.40.50.150">
    <property type="entry name" value="Vaccinia Virus protein VP39"/>
    <property type="match status" value="1"/>
</dbReference>
<proteinExistence type="predicted"/>
<dbReference type="PANTHER" id="PTHR43591">
    <property type="entry name" value="METHYLTRANSFERASE"/>
    <property type="match status" value="1"/>
</dbReference>
<evidence type="ECO:0000313" key="1">
    <source>
        <dbReference type="EMBL" id="KAK5096756.1"/>
    </source>
</evidence>
<evidence type="ECO:0008006" key="3">
    <source>
        <dbReference type="Google" id="ProtNLM"/>
    </source>
</evidence>
<reference evidence="1 2" key="1">
    <citation type="submission" date="2023-08" db="EMBL/GenBank/DDBJ databases">
        <title>Black Yeasts Isolated from many extreme environments.</title>
        <authorList>
            <person name="Coleine C."/>
            <person name="Stajich J.E."/>
            <person name="Selbmann L."/>
        </authorList>
    </citation>
    <scope>NUCLEOTIDE SEQUENCE [LARGE SCALE GENOMIC DNA]</scope>
    <source>
        <strain evidence="1 2">CCFEE 5885</strain>
    </source>
</reference>
<organism evidence="1 2">
    <name type="scientific">Lithohypha guttulata</name>
    <dbReference type="NCBI Taxonomy" id="1690604"/>
    <lineage>
        <taxon>Eukaryota</taxon>
        <taxon>Fungi</taxon>
        <taxon>Dikarya</taxon>
        <taxon>Ascomycota</taxon>
        <taxon>Pezizomycotina</taxon>
        <taxon>Eurotiomycetes</taxon>
        <taxon>Chaetothyriomycetidae</taxon>
        <taxon>Chaetothyriales</taxon>
        <taxon>Trichomeriaceae</taxon>
        <taxon>Lithohypha</taxon>
    </lineage>
</organism>
<protein>
    <recommendedName>
        <fullName evidence="3">Methyltransferase domain-containing protein</fullName>
    </recommendedName>
</protein>
<dbReference type="SUPFAM" id="SSF53335">
    <property type="entry name" value="S-adenosyl-L-methionine-dependent methyltransferases"/>
    <property type="match status" value="1"/>
</dbReference>
<dbReference type="Pfam" id="PF01209">
    <property type="entry name" value="Ubie_methyltran"/>
    <property type="match status" value="1"/>
</dbReference>
<keyword evidence="2" id="KW-1185">Reference proteome</keyword>
<evidence type="ECO:0000313" key="2">
    <source>
        <dbReference type="Proteomes" id="UP001345013"/>
    </source>
</evidence>
<gene>
    <name evidence="1" type="ORF">LTR24_002518</name>
</gene>
<dbReference type="EMBL" id="JAVRRG010000021">
    <property type="protein sequence ID" value="KAK5096756.1"/>
    <property type="molecule type" value="Genomic_DNA"/>
</dbReference>
<sequence length="343" mass="38956">MSTEEASQPEMAKKILWSDPGFAAHYKSMEELTGGYAHDLCIQMGLQSYSSPIHFLDLACGTGIVTKRALAILQTSKLERPFSEDKFTFADISSEMLKVIRSRVIAEKWPLSEEAKNIQLVEANMTDTKLPSDTYTHLGCSLGPAVAPHPDHTLGESYRMLRPGGIAGWTGWQHIAWLPDMARALKEIREDALAICAQGNGIEEDRKLSKLPDMVKGEDMIARFAGVDLNQLRADGVREADLPRWDKEEWFRKRVETAGFVDVKVSIVKKDFSFTKEEAYIMIKHLIVVVSTFWTERQREEFEGTDLRGRVKEWFDHSLDVKEDGKVHWKGWQAMVITARKPQ</sequence>
<dbReference type="Proteomes" id="UP001345013">
    <property type="component" value="Unassembled WGS sequence"/>
</dbReference>
<comment type="caution">
    <text evidence="1">The sequence shown here is derived from an EMBL/GenBank/DDBJ whole genome shotgun (WGS) entry which is preliminary data.</text>
</comment>
<accession>A0ABR0KI19</accession>